<name>A0A8H3Z090_VENIN</name>
<dbReference type="PANTHER" id="PTHR13622">
    <property type="entry name" value="THIAMIN PYROPHOSPHOKINASE"/>
    <property type="match status" value="1"/>
</dbReference>
<feature type="domain" description="Nudix hydrolase" evidence="1">
    <location>
        <begin position="143"/>
        <end position="299"/>
    </location>
</feature>
<dbReference type="PANTHER" id="PTHR13622:SF8">
    <property type="entry name" value="THIAMIN PYROPHOSPHOKINASE 1"/>
    <property type="match status" value="1"/>
</dbReference>
<dbReference type="Pfam" id="PF00293">
    <property type="entry name" value="NUDIX"/>
    <property type="match status" value="1"/>
</dbReference>
<dbReference type="Gene3D" id="3.90.79.10">
    <property type="entry name" value="Nucleoside Triphosphate Pyrophosphohydrolase"/>
    <property type="match status" value="1"/>
</dbReference>
<dbReference type="InterPro" id="IPR031804">
    <property type="entry name" value="DUF4743"/>
</dbReference>
<dbReference type="GO" id="GO:0044715">
    <property type="term" value="F:8-oxo-dGDP phosphatase activity"/>
    <property type="evidence" value="ECO:0007669"/>
    <property type="project" value="TreeGrafter"/>
</dbReference>
<comment type="caution">
    <text evidence="2">The sequence shown here is derived from an EMBL/GenBank/DDBJ whole genome shotgun (WGS) entry which is preliminary data.</text>
</comment>
<dbReference type="Proteomes" id="UP000433883">
    <property type="component" value="Unassembled WGS sequence"/>
</dbReference>
<evidence type="ECO:0000313" key="3">
    <source>
        <dbReference type="Proteomes" id="UP000433883"/>
    </source>
</evidence>
<dbReference type="CDD" id="cd03676">
    <property type="entry name" value="NUDIX_Tnr3_like"/>
    <property type="match status" value="1"/>
</dbReference>
<dbReference type="Pfam" id="PF15916">
    <property type="entry name" value="DUF4743"/>
    <property type="match status" value="1"/>
</dbReference>
<dbReference type="PROSITE" id="PS51462">
    <property type="entry name" value="NUDIX"/>
    <property type="match status" value="1"/>
</dbReference>
<protein>
    <recommendedName>
        <fullName evidence="1">Nudix hydrolase domain-containing protein</fullName>
    </recommendedName>
</protein>
<sequence length="333" mass="36756">MPTSHLSLLSACDSFPYPPSDLHEQHVSTYYHLRVSSHPETTLGYLLPSVALTLSNLSDWDVDSDAIPRTVTLTTGNNAGERSLAIAKTTAAMRATGHWKVLDKWRGELYAVFGPGGEELFRIERSASPLFGVVTYGVHLTAYTHTSTSTTSSSKSEGEKQVKIWVPRRSRTKQTYPGMLDNTVAGGITAGEAPFESVVREAMEEASLPEDLVRRRATAVGCVTYFHIRDSRAGGETGLLQPECQYVYDLDLTAEGGQGEEVICKPNDDEVEAFELLSVEEVLQALGKEEFKPNCAVVMIDFLVRHGIITRENEKDYIKICSSLHRRLDFPIG</sequence>
<accession>A0A8H3Z090</accession>
<dbReference type="EMBL" id="WNWQ01000162">
    <property type="protein sequence ID" value="KAE9976092.1"/>
    <property type="molecule type" value="Genomic_DNA"/>
</dbReference>
<dbReference type="AlphaFoldDB" id="A0A8H3Z090"/>
<gene>
    <name evidence="2" type="ORF">BLS_002276</name>
</gene>
<dbReference type="InterPro" id="IPR015797">
    <property type="entry name" value="NUDIX_hydrolase-like_dom_sf"/>
</dbReference>
<dbReference type="InterPro" id="IPR000086">
    <property type="entry name" value="NUDIX_hydrolase_dom"/>
</dbReference>
<dbReference type="SUPFAM" id="SSF55811">
    <property type="entry name" value="Nudix"/>
    <property type="match status" value="1"/>
</dbReference>
<evidence type="ECO:0000313" key="2">
    <source>
        <dbReference type="EMBL" id="KAE9976092.1"/>
    </source>
</evidence>
<reference evidence="2 3" key="1">
    <citation type="submission" date="2019-11" db="EMBL/GenBank/DDBJ databases">
        <title>Venturia inaequalis Genome Resource.</title>
        <authorList>
            <person name="Lichtner F.J."/>
        </authorList>
    </citation>
    <scope>NUCLEOTIDE SEQUENCE [LARGE SCALE GENOMIC DNA]</scope>
    <source>
        <strain evidence="2">Bline_iso_100314</strain>
    </source>
</reference>
<evidence type="ECO:0000259" key="1">
    <source>
        <dbReference type="PROSITE" id="PS51462"/>
    </source>
</evidence>
<organism evidence="2 3">
    <name type="scientific">Venturia inaequalis</name>
    <name type="common">Apple scab fungus</name>
    <dbReference type="NCBI Taxonomy" id="5025"/>
    <lineage>
        <taxon>Eukaryota</taxon>
        <taxon>Fungi</taxon>
        <taxon>Dikarya</taxon>
        <taxon>Ascomycota</taxon>
        <taxon>Pezizomycotina</taxon>
        <taxon>Dothideomycetes</taxon>
        <taxon>Pleosporomycetidae</taxon>
        <taxon>Venturiales</taxon>
        <taxon>Venturiaceae</taxon>
        <taxon>Venturia</taxon>
    </lineage>
</organism>
<proteinExistence type="predicted"/>
<dbReference type="FunFam" id="3.90.79.10:FF:000019">
    <property type="entry name" value="Thiamin pyrophosphokinase, putative"/>
    <property type="match status" value="1"/>
</dbReference>